<dbReference type="RefSeq" id="WP_246388805.1">
    <property type="nucleotide sequence ID" value="NZ_JACIDY010000009.1"/>
</dbReference>
<gene>
    <name evidence="2" type="ORF">GGR39_003079</name>
</gene>
<keyword evidence="3" id="KW-1185">Reference proteome</keyword>
<dbReference type="EMBL" id="JACIDY010000009">
    <property type="protein sequence ID" value="MBB3941402.1"/>
    <property type="molecule type" value="Genomic_DNA"/>
</dbReference>
<proteinExistence type="predicted"/>
<protein>
    <recommendedName>
        <fullName evidence="4">Secreted protein</fullName>
    </recommendedName>
</protein>
<evidence type="ECO:0000313" key="3">
    <source>
        <dbReference type="Proteomes" id="UP000561459"/>
    </source>
</evidence>
<comment type="caution">
    <text evidence="2">The sequence shown here is derived from an EMBL/GenBank/DDBJ whole genome shotgun (WGS) entry which is preliminary data.</text>
</comment>
<evidence type="ECO:0000256" key="1">
    <source>
        <dbReference type="SAM" id="SignalP"/>
    </source>
</evidence>
<dbReference type="AlphaFoldDB" id="A0A7W6G0N8"/>
<evidence type="ECO:0008006" key="4">
    <source>
        <dbReference type="Google" id="ProtNLM"/>
    </source>
</evidence>
<accession>A0A7W6G0N8</accession>
<feature type="signal peptide" evidence="1">
    <location>
        <begin position="1"/>
        <end position="42"/>
    </location>
</feature>
<feature type="chain" id="PRO_5031298316" description="Secreted protein" evidence="1">
    <location>
        <begin position="43"/>
        <end position="145"/>
    </location>
</feature>
<reference evidence="2 3" key="1">
    <citation type="submission" date="2020-08" db="EMBL/GenBank/DDBJ databases">
        <title>Genomic Encyclopedia of Type Strains, Phase IV (KMG-IV): sequencing the most valuable type-strain genomes for metagenomic binning, comparative biology and taxonomic classification.</title>
        <authorList>
            <person name="Goeker M."/>
        </authorList>
    </citation>
    <scope>NUCLEOTIDE SEQUENCE [LARGE SCALE GENOMIC DNA]</scope>
    <source>
        <strain evidence="2 3">DSM 27568</strain>
    </source>
</reference>
<dbReference type="Proteomes" id="UP000561459">
    <property type="component" value="Unassembled WGS sequence"/>
</dbReference>
<name>A0A7W6G0N8_9SPHN</name>
<organism evidence="2 3">
    <name type="scientific">Novosphingobium fluoreni</name>
    <dbReference type="NCBI Taxonomy" id="1391222"/>
    <lineage>
        <taxon>Bacteria</taxon>
        <taxon>Pseudomonadati</taxon>
        <taxon>Pseudomonadota</taxon>
        <taxon>Alphaproteobacteria</taxon>
        <taxon>Sphingomonadales</taxon>
        <taxon>Sphingomonadaceae</taxon>
        <taxon>Novosphingobium</taxon>
    </lineage>
</organism>
<keyword evidence="1" id="KW-0732">Signal</keyword>
<evidence type="ECO:0000313" key="2">
    <source>
        <dbReference type="EMBL" id="MBB3941402.1"/>
    </source>
</evidence>
<sequence length="145" mass="15475">MSNDTSPQTFFAMRRSALRAIRKALAGGLTAIAVLHAVPALADSGAEAKLVRCGAQSCLQVTGHRDDASAPVRINGHLVAVQGQRNWRANLSVGTIKEWSAPFDRHIVVTSYDAAAQRDTEDKVRLPIGLLGHVPDLASLVITLD</sequence>